<dbReference type="InterPro" id="IPR036179">
    <property type="entry name" value="Ig-like_dom_sf"/>
</dbReference>
<dbReference type="PANTHER" id="PTHR11481:SF64">
    <property type="entry name" value="FC RECEPTOR-LIKE PROTEIN 4"/>
    <property type="match status" value="1"/>
</dbReference>
<keyword evidence="3" id="KW-0393">Immunoglobulin domain</keyword>
<dbReference type="InterPro" id="IPR050488">
    <property type="entry name" value="Ig_Fc_receptor"/>
</dbReference>
<evidence type="ECO:0000256" key="1">
    <source>
        <dbReference type="ARBA" id="ARBA00022729"/>
    </source>
</evidence>
<gene>
    <name evidence="7" type="ORF">Q5P01_023183</name>
</gene>
<dbReference type="Pfam" id="PF00047">
    <property type="entry name" value="ig"/>
    <property type="match status" value="1"/>
</dbReference>
<keyword evidence="8" id="KW-1185">Reference proteome</keyword>
<dbReference type="GO" id="GO:0004888">
    <property type="term" value="F:transmembrane signaling receptor activity"/>
    <property type="evidence" value="ECO:0007669"/>
    <property type="project" value="TreeGrafter"/>
</dbReference>
<keyword evidence="1 5" id="KW-0732">Signal</keyword>
<dbReference type="GO" id="GO:0006955">
    <property type="term" value="P:immune response"/>
    <property type="evidence" value="ECO:0007669"/>
    <property type="project" value="TreeGrafter"/>
</dbReference>
<dbReference type="InterPro" id="IPR013783">
    <property type="entry name" value="Ig-like_fold"/>
</dbReference>
<name>A0AA88ITY2_CHASR</name>
<dbReference type="AlphaFoldDB" id="A0AA88ITY2"/>
<evidence type="ECO:0000256" key="3">
    <source>
        <dbReference type="ARBA" id="ARBA00023319"/>
    </source>
</evidence>
<dbReference type="PROSITE" id="PS50835">
    <property type="entry name" value="IG_LIKE"/>
    <property type="match status" value="1"/>
</dbReference>
<keyword evidence="4" id="KW-0812">Transmembrane</keyword>
<evidence type="ECO:0000259" key="6">
    <source>
        <dbReference type="PROSITE" id="PS50835"/>
    </source>
</evidence>
<keyword evidence="2" id="KW-1015">Disulfide bond</keyword>
<dbReference type="PANTHER" id="PTHR11481">
    <property type="entry name" value="IMMUNOGLOBULIN FC RECEPTOR"/>
    <property type="match status" value="1"/>
</dbReference>
<evidence type="ECO:0000313" key="7">
    <source>
        <dbReference type="EMBL" id="KAK2820224.1"/>
    </source>
</evidence>
<comment type="caution">
    <text evidence="7">The sequence shown here is derived from an EMBL/GenBank/DDBJ whole genome shotgun (WGS) entry which is preliminary data.</text>
</comment>
<evidence type="ECO:0000256" key="2">
    <source>
        <dbReference type="ARBA" id="ARBA00023157"/>
    </source>
</evidence>
<protein>
    <recommendedName>
        <fullName evidence="6">Ig-like domain-containing protein</fullName>
    </recommendedName>
</protein>
<proteinExistence type="predicted"/>
<dbReference type="InterPro" id="IPR013151">
    <property type="entry name" value="Immunoglobulin_dom"/>
</dbReference>
<dbReference type="Gene3D" id="2.60.40.10">
    <property type="entry name" value="Immunoglobulins"/>
    <property type="match status" value="2"/>
</dbReference>
<keyword evidence="4" id="KW-0472">Membrane</keyword>
<keyword evidence="4" id="KW-1133">Transmembrane helix</keyword>
<feature type="chain" id="PRO_5041720638" description="Ig-like domain-containing protein" evidence="5">
    <location>
        <begin position="20"/>
        <end position="341"/>
    </location>
</feature>
<dbReference type="SUPFAM" id="SSF48726">
    <property type="entry name" value="Immunoglobulin"/>
    <property type="match status" value="2"/>
</dbReference>
<feature type="domain" description="Ig-like" evidence="6">
    <location>
        <begin position="208"/>
        <end position="277"/>
    </location>
</feature>
<dbReference type="GO" id="GO:0007166">
    <property type="term" value="P:cell surface receptor signaling pathway"/>
    <property type="evidence" value="ECO:0007669"/>
    <property type="project" value="TreeGrafter"/>
</dbReference>
<sequence length="341" mass="37825">MRGGKHLLLLAVLVVSARCQQPKVSVTPNITHLGIYSGDLFYLRCESCSSPVRWYFNDGAQAETSERYKITVAHPGHSGFYQCECKGQKSERFDLSVRGYLPHASLTIATGQPVMQTGGSVILHLENEGGLQGWNCWVYRGKDNSKKIGLRLKDNESTFVFQPNKLEAPETTFWCTDRNQNNRSNQVTVRTSGKRVSLQTCPLPPVAGDNLTLRCFVCGKDEFINITFYQNNTAIEESSSVTYNFSHVTELVEGSYKCSAKFMHKAPTVGSPYEEFSDEQYVFVQVTPVKANGSFKYEPPVVAVVIALVIVLGILSAAVVVYCYRKNNVTGPVYVELALGS</sequence>
<evidence type="ECO:0000256" key="5">
    <source>
        <dbReference type="SAM" id="SignalP"/>
    </source>
</evidence>
<accession>A0AA88ITY2</accession>
<evidence type="ECO:0000256" key="4">
    <source>
        <dbReference type="SAM" id="Phobius"/>
    </source>
</evidence>
<dbReference type="EMBL" id="JAUPFM010000019">
    <property type="protein sequence ID" value="KAK2820224.1"/>
    <property type="molecule type" value="Genomic_DNA"/>
</dbReference>
<dbReference type="InterPro" id="IPR007110">
    <property type="entry name" value="Ig-like_dom"/>
</dbReference>
<feature type="signal peptide" evidence="5">
    <location>
        <begin position="1"/>
        <end position="19"/>
    </location>
</feature>
<dbReference type="Proteomes" id="UP001187415">
    <property type="component" value="Unassembled WGS sequence"/>
</dbReference>
<evidence type="ECO:0000313" key="8">
    <source>
        <dbReference type="Proteomes" id="UP001187415"/>
    </source>
</evidence>
<reference evidence="7" key="1">
    <citation type="submission" date="2023-07" db="EMBL/GenBank/DDBJ databases">
        <title>Chromosome-level Genome Assembly of Striped Snakehead (Channa striata).</title>
        <authorList>
            <person name="Liu H."/>
        </authorList>
    </citation>
    <scope>NUCLEOTIDE SEQUENCE</scope>
    <source>
        <strain evidence="7">Gz</strain>
        <tissue evidence="7">Muscle</tissue>
    </source>
</reference>
<organism evidence="7 8">
    <name type="scientific">Channa striata</name>
    <name type="common">Snakehead murrel</name>
    <name type="synonym">Ophicephalus striatus</name>
    <dbReference type="NCBI Taxonomy" id="64152"/>
    <lineage>
        <taxon>Eukaryota</taxon>
        <taxon>Metazoa</taxon>
        <taxon>Chordata</taxon>
        <taxon>Craniata</taxon>
        <taxon>Vertebrata</taxon>
        <taxon>Euteleostomi</taxon>
        <taxon>Actinopterygii</taxon>
        <taxon>Neopterygii</taxon>
        <taxon>Teleostei</taxon>
        <taxon>Neoteleostei</taxon>
        <taxon>Acanthomorphata</taxon>
        <taxon>Anabantaria</taxon>
        <taxon>Anabantiformes</taxon>
        <taxon>Channoidei</taxon>
        <taxon>Channidae</taxon>
        <taxon>Channa</taxon>
    </lineage>
</organism>
<dbReference type="GO" id="GO:0009897">
    <property type="term" value="C:external side of plasma membrane"/>
    <property type="evidence" value="ECO:0007669"/>
    <property type="project" value="TreeGrafter"/>
</dbReference>
<feature type="transmembrane region" description="Helical" evidence="4">
    <location>
        <begin position="301"/>
        <end position="324"/>
    </location>
</feature>